<evidence type="ECO:0000313" key="2">
    <source>
        <dbReference type="EMBL" id="MFC4386889.1"/>
    </source>
</evidence>
<name>A0ABV8VRQ1_9BACI</name>
<dbReference type="Proteomes" id="UP001595880">
    <property type="component" value="Unassembled WGS sequence"/>
</dbReference>
<organism evidence="2 3">
    <name type="scientific">Gracilibacillus marinus</name>
    <dbReference type="NCBI Taxonomy" id="630535"/>
    <lineage>
        <taxon>Bacteria</taxon>
        <taxon>Bacillati</taxon>
        <taxon>Bacillota</taxon>
        <taxon>Bacilli</taxon>
        <taxon>Bacillales</taxon>
        <taxon>Bacillaceae</taxon>
        <taxon>Gracilibacillus</taxon>
    </lineage>
</organism>
<comment type="caution">
    <text evidence="2">The sequence shown here is derived from an EMBL/GenBank/DDBJ whole genome shotgun (WGS) entry which is preliminary data.</text>
</comment>
<reference evidence="3" key="1">
    <citation type="journal article" date="2019" name="Int. J. Syst. Evol. Microbiol.">
        <title>The Global Catalogue of Microorganisms (GCM) 10K type strain sequencing project: providing services to taxonomists for standard genome sequencing and annotation.</title>
        <authorList>
            <consortium name="The Broad Institute Genomics Platform"/>
            <consortium name="The Broad Institute Genome Sequencing Center for Infectious Disease"/>
            <person name="Wu L."/>
            <person name="Ma J."/>
        </authorList>
    </citation>
    <scope>NUCLEOTIDE SEQUENCE [LARGE SCALE GENOMIC DNA]</scope>
    <source>
        <strain evidence="3">KACC 14058</strain>
    </source>
</reference>
<keyword evidence="3" id="KW-1185">Reference proteome</keyword>
<evidence type="ECO:0000256" key="1">
    <source>
        <dbReference type="SAM" id="Coils"/>
    </source>
</evidence>
<dbReference type="RefSeq" id="WP_390195966.1">
    <property type="nucleotide sequence ID" value="NZ_JBHSDV010000001.1"/>
</dbReference>
<keyword evidence="1" id="KW-0175">Coiled coil</keyword>
<dbReference type="EMBL" id="JBHSDV010000001">
    <property type="protein sequence ID" value="MFC4386889.1"/>
    <property type="molecule type" value="Genomic_DNA"/>
</dbReference>
<accession>A0ABV8VRQ1</accession>
<dbReference type="Gene3D" id="1.20.120.520">
    <property type="entry name" value="nmb1532 protein domain like"/>
    <property type="match status" value="1"/>
</dbReference>
<proteinExistence type="predicted"/>
<evidence type="ECO:0000313" key="3">
    <source>
        <dbReference type="Proteomes" id="UP001595880"/>
    </source>
</evidence>
<feature type="coiled-coil region" evidence="1">
    <location>
        <begin position="16"/>
        <end position="43"/>
    </location>
</feature>
<gene>
    <name evidence="2" type="ORF">ACFOZ1_03600</name>
</gene>
<evidence type="ECO:0008006" key="4">
    <source>
        <dbReference type="Google" id="ProtNLM"/>
    </source>
</evidence>
<sequence>MSGPALRKVTSHEAIHDAALQEARELTNIIENLMKNNDRERALQVALIAIEHWETRTLAHAEAEEEGLYLEIASESEEKKRIITQLIRDHDLMRRIVAMLKDQLIHNGITEHSIKQLHTLIIIDEYHNADEMKVLPNH</sequence>
<protein>
    <recommendedName>
        <fullName evidence="4">Hemerythrin-like domain-containing protein</fullName>
    </recommendedName>
</protein>